<feature type="domain" description="ABC3 transporter permease C-terminal" evidence="7">
    <location>
        <begin position="294"/>
        <end position="406"/>
    </location>
</feature>
<dbReference type="InterPro" id="IPR003838">
    <property type="entry name" value="ABC3_permease_C"/>
</dbReference>
<dbReference type="RefSeq" id="WP_166584838.1">
    <property type="nucleotide sequence ID" value="NZ_WWEO01000039.1"/>
</dbReference>
<comment type="caution">
    <text evidence="9">The sequence shown here is derived from an EMBL/GenBank/DDBJ whole genome shotgun (WGS) entry which is preliminary data.</text>
</comment>
<dbReference type="GO" id="GO:0022857">
    <property type="term" value="F:transmembrane transporter activity"/>
    <property type="evidence" value="ECO:0007669"/>
    <property type="project" value="TreeGrafter"/>
</dbReference>
<dbReference type="InterPro" id="IPR025857">
    <property type="entry name" value="MacB_PCD"/>
</dbReference>
<evidence type="ECO:0000259" key="8">
    <source>
        <dbReference type="Pfam" id="PF12704"/>
    </source>
</evidence>
<evidence type="ECO:0000256" key="4">
    <source>
        <dbReference type="ARBA" id="ARBA00022989"/>
    </source>
</evidence>
<evidence type="ECO:0000256" key="5">
    <source>
        <dbReference type="ARBA" id="ARBA00023136"/>
    </source>
</evidence>
<evidence type="ECO:0000256" key="1">
    <source>
        <dbReference type="ARBA" id="ARBA00004651"/>
    </source>
</evidence>
<organism evidence="9 10">
    <name type="scientific">Mucilaginibacter agri</name>
    <dbReference type="NCBI Taxonomy" id="2695265"/>
    <lineage>
        <taxon>Bacteria</taxon>
        <taxon>Pseudomonadati</taxon>
        <taxon>Bacteroidota</taxon>
        <taxon>Sphingobacteriia</taxon>
        <taxon>Sphingobacteriales</taxon>
        <taxon>Sphingobacteriaceae</taxon>
        <taxon>Mucilaginibacter</taxon>
    </lineage>
</organism>
<keyword evidence="10" id="KW-1185">Reference proteome</keyword>
<feature type="transmembrane region" description="Helical" evidence="6">
    <location>
        <begin position="770"/>
        <end position="789"/>
    </location>
</feature>
<name>A0A965ZFJ1_9SPHI</name>
<evidence type="ECO:0000313" key="10">
    <source>
        <dbReference type="Proteomes" id="UP000638732"/>
    </source>
</evidence>
<evidence type="ECO:0000256" key="2">
    <source>
        <dbReference type="ARBA" id="ARBA00022475"/>
    </source>
</evidence>
<feature type="domain" description="ABC3 transporter permease C-terminal" evidence="7">
    <location>
        <begin position="683"/>
        <end position="795"/>
    </location>
</feature>
<feature type="domain" description="MacB-like periplasmic core" evidence="8">
    <location>
        <begin position="466"/>
        <end position="611"/>
    </location>
</feature>
<evidence type="ECO:0000256" key="6">
    <source>
        <dbReference type="SAM" id="Phobius"/>
    </source>
</evidence>
<dbReference type="PANTHER" id="PTHR30572">
    <property type="entry name" value="MEMBRANE COMPONENT OF TRANSPORTER-RELATED"/>
    <property type="match status" value="1"/>
</dbReference>
<evidence type="ECO:0000259" key="7">
    <source>
        <dbReference type="Pfam" id="PF02687"/>
    </source>
</evidence>
<comment type="subcellular location">
    <subcellularLocation>
        <location evidence="1">Cell membrane</location>
        <topology evidence="1">Multi-pass membrane protein</topology>
    </subcellularLocation>
</comment>
<dbReference type="Pfam" id="PF02687">
    <property type="entry name" value="FtsX"/>
    <property type="match status" value="2"/>
</dbReference>
<feature type="transmembrane region" description="Helical" evidence="6">
    <location>
        <begin position="732"/>
        <end position="750"/>
    </location>
</feature>
<accession>A0A965ZFJ1</accession>
<dbReference type="AlphaFoldDB" id="A0A965ZFJ1"/>
<dbReference type="InterPro" id="IPR050250">
    <property type="entry name" value="Macrolide_Exporter_MacB"/>
</dbReference>
<feature type="transmembrane region" description="Helical" evidence="6">
    <location>
        <begin position="288"/>
        <end position="309"/>
    </location>
</feature>
<evidence type="ECO:0000256" key="3">
    <source>
        <dbReference type="ARBA" id="ARBA00022692"/>
    </source>
</evidence>
<keyword evidence="2" id="KW-1003">Cell membrane</keyword>
<keyword evidence="3 6" id="KW-0812">Transmembrane</keyword>
<feature type="transmembrane region" description="Helical" evidence="6">
    <location>
        <begin position="21"/>
        <end position="43"/>
    </location>
</feature>
<keyword evidence="5 6" id="KW-0472">Membrane</keyword>
<dbReference type="Pfam" id="PF12704">
    <property type="entry name" value="MacB_PCD"/>
    <property type="match status" value="2"/>
</dbReference>
<feature type="domain" description="MacB-like periplasmic core" evidence="8">
    <location>
        <begin position="20"/>
        <end position="241"/>
    </location>
</feature>
<protein>
    <submittedName>
        <fullName evidence="9">FtsX-like permease family protein</fullName>
    </submittedName>
</protein>
<gene>
    <name evidence="9" type="ORF">GSY63_05585</name>
</gene>
<keyword evidence="4 6" id="KW-1133">Transmembrane helix</keyword>
<evidence type="ECO:0000313" key="9">
    <source>
        <dbReference type="EMBL" id="NCD68821.1"/>
    </source>
</evidence>
<feature type="transmembrane region" description="Helical" evidence="6">
    <location>
        <begin position="680"/>
        <end position="705"/>
    </location>
</feature>
<proteinExistence type="predicted"/>
<dbReference type="Proteomes" id="UP000638732">
    <property type="component" value="Unassembled WGS sequence"/>
</dbReference>
<reference evidence="9" key="2">
    <citation type="submission" date="2020-10" db="EMBL/GenBank/DDBJ databases">
        <title>Mucilaginibacter sp. nov., isolated from soil.</title>
        <authorList>
            <person name="Jeon C.O."/>
        </authorList>
    </citation>
    <scope>NUCLEOTIDE SEQUENCE</scope>
    <source>
        <strain evidence="9">R11</strain>
    </source>
</reference>
<sequence length="803" mass="89022">MIKNYLLIALRNLKKNKAFSFINITGLAIGMAAGLLIIQYVVFELNYDNFHTKKERIFRVSQDRFNNGKLSTQWAGGAFAVGSKLKANFPEIEDFVKILGNGSVLATYQDQKLVMEKTYFAGNSFFNIFSYALTAGDPKTALLEPNTAVITETVAKKLFGKVNPIGKLVSFSYNEPIKITGVMRDFPVNTHFKCDVLMSYSTFLKFVGPKNDIDNAWLNDGALTYLLLKPGTDPKTLEAKFIPYINKEYSQYKANGEGAIYHLQPLTSIHLYSHLMLEAEPNGDGKSVYLLAGIAIFVIIIAWINYINLATARGIGRAKEVGVRKTLGSAKLQLVMQFLLEAMVLNGLAILLAIGLIIVCLPLFATLSGQYLSLTLLIAPAFWLAVIGLFILGSFFSGFYPAIVLSAFKPVDVLKGKLTTSLKGIMLRKGMVVFQFSASIFLLIGSLTVYRQVSFMEAQKLGININQTLVIKPPLAKVDSFYRSMSGFKTESLRDPAVKSVTVSTSVPGEPVQWNAGGIKLVGAPNTAAKQYRIIGGDYDYLKAYNAKLIAGRLFSKDYSTDPHAVVFNRKAVEQIGFTKPEQALGKQIDFWGQVYTITGVVENYHQQSLHDAYDALIIRCIPDVRGNVSVKVSTSNLPQTIAILKAHWKEFFPGDEFNYFFLDQHFNEQYDADKQFGQVFAAFTGIGIFVACLGLFGLVSYTIVQRTKEIGIRKVLGSSVNGILKLLYKDFAVLVIVAFLVSAPLAWYASHQWLQTYAFRINITWSLFAAPFLIVLIIAFATVSYLTVKAALMNPVKSLRND</sequence>
<feature type="transmembrane region" description="Helical" evidence="6">
    <location>
        <begin position="377"/>
        <end position="408"/>
    </location>
</feature>
<reference evidence="9" key="1">
    <citation type="submission" date="2020-01" db="EMBL/GenBank/DDBJ databases">
        <authorList>
            <person name="Seo Y.L."/>
        </authorList>
    </citation>
    <scope>NUCLEOTIDE SEQUENCE</scope>
    <source>
        <strain evidence="9">R11</strain>
    </source>
</reference>
<feature type="transmembrane region" description="Helical" evidence="6">
    <location>
        <begin position="338"/>
        <end position="365"/>
    </location>
</feature>
<feature type="transmembrane region" description="Helical" evidence="6">
    <location>
        <begin position="429"/>
        <end position="450"/>
    </location>
</feature>
<dbReference type="GO" id="GO:0005886">
    <property type="term" value="C:plasma membrane"/>
    <property type="evidence" value="ECO:0007669"/>
    <property type="project" value="UniProtKB-SubCell"/>
</dbReference>
<dbReference type="EMBL" id="WWEO01000039">
    <property type="protein sequence ID" value="NCD68821.1"/>
    <property type="molecule type" value="Genomic_DNA"/>
</dbReference>
<dbReference type="PANTHER" id="PTHR30572:SF18">
    <property type="entry name" value="ABC-TYPE MACROLIDE FAMILY EXPORT SYSTEM PERMEASE COMPONENT 2"/>
    <property type="match status" value="1"/>
</dbReference>